<sequence>MARASPAARVVYVLSQGRPPGWCRRKVRSSEFLARNQHQRAEKEKRREAKRERKRKIFAGAWISASPEISIASKTRWPVRGGANPPPSAQHHIMALIEGKSDTSHSLVVLTAGFPTKVGHNVKNKQTYEKQREKTLTESGGRIGTWSMRNQASWRDETNTQLHDSDAMPRTEETHSLSLYFDGAVEPSVGVSRMYMGLHGRWR</sequence>
<protein>
    <submittedName>
        <fullName evidence="1">Uncharacterized protein</fullName>
    </submittedName>
</protein>
<dbReference type="EMBL" id="KZ679266">
    <property type="protein sequence ID" value="PTB38453.1"/>
    <property type="molecule type" value="Genomic_DNA"/>
</dbReference>
<evidence type="ECO:0000313" key="1">
    <source>
        <dbReference type="EMBL" id="PTB38453.1"/>
    </source>
</evidence>
<accession>A0A2T3Z0Y3</accession>
<proteinExistence type="predicted"/>
<dbReference type="Proteomes" id="UP000240493">
    <property type="component" value="Unassembled WGS sequence"/>
</dbReference>
<organism evidence="1 2">
    <name type="scientific">Trichoderma asperellum (strain ATCC 204424 / CBS 433.97 / NBRC 101777)</name>
    <dbReference type="NCBI Taxonomy" id="1042311"/>
    <lineage>
        <taxon>Eukaryota</taxon>
        <taxon>Fungi</taxon>
        <taxon>Dikarya</taxon>
        <taxon>Ascomycota</taxon>
        <taxon>Pezizomycotina</taxon>
        <taxon>Sordariomycetes</taxon>
        <taxon>Hypocreomycetidae</taxon>
        <taxon>Hypocreales</taxon>
        <taxon>Hypocreaceae</taxon>
        <taxon>Trichoderma</taxon>
    </lineage>
</organism>
<keyword evidence="2" id="KW-1185">Reference proteome</keyword>
<reference evidence="1 2" key="1">
    <citation type="submission" date="2016-07" db="EMBL/GenBank/DDBJ databases">
        <title>Multiple horizontal gene transfer events from other fungi enriched the ability of initially mycotrophic Trichoderma (Ascomycota) to feed on dead plant biomass.</title>
        <authorList>
            <consortium name="DOE Joint Genome Institute"/>
            <person name="Aerts A."/>
            <person name="Atanasova L."/>
            <person name="Chenthamara K."/>
            <person name="Zhang J."/>
            <person name="Grujic M."/>
            <person name="Henrissat B."/>
            <person name="Kuo A."/>
            <person name="Salamov A."/>
            <person name="Lipzen A."/>
            <person name="Labutti K."/>
            <person name="Barry K."/>
            <person name="Miao Y."/>
            <person name="Rahimi M.J."/>
            <person name="Shen Q."/>
            <person name="Grigoriev I.V."/>
            <person name="Kubicek C.P."/>
            <person name="Druzhinina I.S."/>
        </authorList>
    </citation>
    <scope>NUCLEOTIDE SEQUENCE [LARGE SCALE GENOMIC DNA]</scope>
    <source>
        <strain evidence="1 2">CBS 433.97</strain>
    </source>
</reference>
<evidence type="ECO:0000313" key="2">
    <source>
        <dbReference type="Proteomes" id="UP000240493"/>
    </source>
</evidence>
<gene>
    <name evidence="1" type="ORF">M441DRAFT_252152</name>
</gene>
<dbReference type="AlphaFoldDB" id="A0A2T3Z0Y3"/>
<name>A0A2T3Z0Y3_TRIA4</name>